<dbReference type="VEuPathDB" id="TrichDB:TRFO_22737"/>
<feature type="compositionally biased region" description="Polar residues" evidence="2">
    <location>
        <begin position="42"/>
        <end position="59"/>
    </location>
</feature>
<organism evidence="4 5">
    <name type="scientific">Tritrichomonas foetus</name>
    <dbReference type="NCBI Taxonomy" id="1144522"/>
    <lineage>
        <taxon>Eukaryota</taxon>
        <taxon>Metamonada</taxon>
        <taxon>Parabasalia</taxon>
        <taxon>Tritrichomonadida</taxon>
        <taxon>Tritrichomonadidae</taxon>
        <taxon>Tritrichomonas</taxon>
    </lineage>
</organism>
<dbReference type="RefSeq" id="XP_068361788.1">
    <property type="nucleotide sequence ID" value="XM_068502729.1"/>
</dbReference>
<comment type="caution">
    <text evidence="4">The sequence shown here is derived from an EMBL/GenBank/DDBJ whole genome shotgun (WGS) entry which is preliminary data.</text>
</comment>
<dbReference type="EMBL" id="MLAK01000661">
    <property type="protein sequence ID" value="OHT08652.1"/>
    <property type="molecule type" value="Genomic_DNA"/>
</dbReference>
<evidence type="ECO:0000313" key="5">
    <source>
        <dbReference type="Proteomes" id="UP000179807"/>
    </source>
</evidence>
<accession>A0A1J4KG84</accession>
<protein>
    <recommendedName>
        <fullName evidence="6">TPR Domain containing protein</fullName>
    </recommendedName>
</protein>
<dbReference type="InterPro" id="IPR011990">
    <property type="entry name" value="TPR-like_helical_dom_sf"/>
</dbReference>
<feature type="region of interest" description="Disordered" evidence="2">
    <location>
        <begin position="1"/>
        <end position="59"/>
    </location>
</feature>
<dbReference type="Proteomes" id="UP000179807">
    <property type="component" value="Unassembled WGS sequence"/>
</dbReference>
<dbReference type="InterPro" id="IPR045075">
    <property type="entry name" value="Syf1-like"/>
</dbReference>
<gene>
    <name evidence="3" type="ORF">TRFO_22734</name>
    <name evidence="4" type="ORF">TRFO_22737</name>
</gene>
<name>A0A1J4KG84_9EUKA</name>
<reference evidence="4" key="1">
    <citation type="submission" date="2016-10" db="EMBL/GenBank/DDBJ databases">
        <authorList>
            <person name="de Groot N.N."/>
        </authorList>
    </citation>
    <scope>NUCLEOTIDE SEQUENCE [LARGE SCALE GENOMIC DNA]</scope>
    <source>
        <strain evidence="4">K</strain>
    </source>
</reference>
<dbReference type="GO" id="GO:0000398">
    <property type="term" value="P:mRNA splicing, via spliceosome"/>
    <property type="evidence" value="ECO:0007669"/>
    <property type="project" value="InterPro"/>
</dbReference>
<dbReference type="GeneID" id="94837433"/>
<dbReference type="AlphaFoldDB" id="A0A1J4KG84"/>
<evidence type="ECO:0000256" key="1">
    <source>
        <dbReference type="ARBA" id="ARBA00022737"/>
    </source>
</evidence>
<feature type="compositionally biased region" description="Polar residues" evidence="2">
    <location>
        <begin position="1"/>
        <end position="13"/>
    </location>
</feature>
<evidence type="ECO:0000313" key="4">
    <source>
        <dbReference type="EMBL" id="OHT08654.1"/>
    </source>
</evidence>
<keyword evidence="1" id="KW-0677">Repeat</keyword>
<dbReference type="OrthoDB" id="440128at2759"/>
<evidence type="ECO:0000313" key="3">
    <source>
        <dbReference type="EMBL" id="OHT08652.1"/>
    </source>
</evidence>
<reference evidence="5" key="2">
    <citation type="submission" date="2016-10" db="EMBL/GenBank/DDBJ databases">
        <authorList>
            <person name="Benchimol M."/>
            <person name="Almeida L.G."/>
            <person name="Vasconcelos A.T."/>
            <person name="Perreira-Neves A."/>
            <person name="Rosa I.A."/>
            <person name="Tasca T."/>
            <person name="Bogo M.R."/>
            <person name="de Souza W."/>
        </authorList>
    </citation>
    <scope>NUCLEOTIDE SEQUENCE [LARGE SCALE GENOMIC DNA]</scope>
    <source>
        <strain evidence="5">K</strain>
    </source>
</reference>
<dbReference type="Gene3D" id="1.25.40.10">
    <property type="entry name" value="Tetratricopeptide repeat domain"/>
    <property type="match status" value="2"/>
</dbReference>
<sequence>MHHPNESSLSLQPSAPHVPQLSLSQPISPNVIHSDDFPYRPRSNSDNGSQPSMRHVTSWSEPFNRDFEGLLPKTLLDEISGPENANPLPPASPLSRFEQILSNNMQDDAKQYLLESLKNQSDTKESGKILRSAAEIAKRMSEIPLAIELFAQSTITDPTTAASWIDRAKLLDELGDYNQAEAILQAGVTYVSQADQLIRKLLKSFERTNNLIAARNFLCKIYHDKKVDEDFVLIEGGLFELRQRRVENAMILLNYIRQKSGWKPNVYSELIQFYERSGTINEILDIVKEGAKINSRNALVCQAYLRNISDPKLMVETLQASSSMWTSEFTDKMTTTVCETLATRGEIYLTRQLLSEAIVVCSFRQRYKLLLTAATIELSHGDGSVAPLILDMTLHMTPNKSKPLILILIGKVYELNNDYTHALSIFEHTAQEYAAEWRVFFELAQFHVHRNNIPEAINVLTVALNHHQGSGRLWAFRVQLEAFNGIESQVNILRAAINAVPKSGEVWCEAARIALNPLTPYFNVQSALQYLEFAYRFTPQHGDSLIEMLRASMLLKGFDADFSEIQQKFVSSEGNYGLLFVFIKQIDERPLTDVFQDAVKEVRKDLNANAKVYSRAIARSSFVIRSIFEEEARLKDCQAEGPVSAFAFGLTNVSRFIVNPALCENQKQLLSIVLGTSACGQ</sequence>
<evidence type="ECO:0008006" key="6">
    <source>
        <dbReference type="Google" id="ProtNLM"/>
    </source>
</evidence>
<proteinExistence type="predicted"/>
<dbReference type="PANTHER" id="PTHR11246:SF20">
    <property type="entry name" value="TPR-CONTAINING PROTEIN DDB_G0280363"/>
    <property type="match status" value="1"/>
</dbReference>
<keyword evidence="5" id="KW-1185">Reference proteome</keyword>
<evidence type="ECO:0000256" key="2">
    <source>
        <dbReference type="SAM" id="MobiDB-lite"/>
    </source>
</evidence>
<dbReference type="PANTHER" id="PTHR11246">
    <property type="entry name" value="PRE-MRNA SPLICING FACTOR"/>
    <property type="match status" value="1"/>
</dbReference>
<dbReference type="SUPFAM" id="SSF48452">
    <property type="entry name" value="TPR-like"/>
    <property type="match status" value="1"/>
</dbReference>
<dbReference type="EMBL" id="MLAK01000661">
    <property type="protein sequence ID" value="OHT08654.1"/>
    <property type="molecule type" value="Genomic_DNA"/>
</dbReference>
<dbReference type="VEuPathDB" id="TrichDB:TRFO_22734"/>